<comment type="caution">
    <text evidence="1">The sequence shown here is derived from an EMBL/GenBank/DDBJ whole genome shotgun (WGS) entry which is preliminary data.</text>
</comment>
<accession>A0AAD9XM13</accession>
<gene>
    <name evidence="1" type="ORF">Ddye_000613</name>
</gene>
<dbReference type="AlphaFoldDB" id="A0AAD9XM13"/>
<evidence type="ECO:0000313" key="2">
    <source>
        <dbReference type="Proteomes" id="UP001280121"/>
    </source>
</evidence>
<evidence type="ECO:0000313" key="1">
    <source>
        <dbReference type="EMBL" id="KAK2662039.1"/>
    </source>
</evidence>
<proteinExistence type="predicted"/>
<sequence length="83" mass="8941">MDKFSLTSIISACGSIPSIELGEKDFAIGLESDPIIARLSIATCKCAFLENEGKLSHAMTWNSFLMGYATFTAVLSACINMEN</sequence>
<reference evidence="1" key="1">
    <citation type="journal article" date="2023" name="Plant J.">
        <title>Genome sequences and population genomics provide insights into the demographic history, inbreeding, and mutation load of two 'living fossil' tree species of Dipteronia.</title>
        <authorList>
            <person name="Feng Y."/>
            <person name="Comes H.P."/>
            <person name="Chen J."/>
            <person name="Zhu S."/>
            <person name="Lu R."/>
            <person name="Zhang X."/>
            <person name="Li P."/>
            <person name="Qiu J."/>
            <person name="Olsen K.M."/>
            <person name="Qiu Y."/>
        </authorList>
    </citation>
    <scope>NUCLEOTIDE SEQUENCE</scope>
    <source>
        <strain evidence="1">KIB01</strain>
    </source>
</reference>
<protein>
    <submittedName>
        <fullName evidence="1">Uncharacterized protein</fullName>
    </submittedName>
</protein>
<organism evidence="1 2">
    <name type="scientific">Dipteronia dyeriana</name>
    <dbReference type="NCBI Taxonomy" id="168575"/>
    <lineage>
        <taxon>Eukaryota</taxon>
        <taxon>Viridiplantae</taxon>
        <taxon>Streptophyta</taxon>
        <taxon>Embryophyta</taxon>
        <taxon>Tracheophyta</taxon>
        <taxon>Spermatophyta</taxon>
        <taxon>Magnoliopsida</taxon>
        <taxon>eudicotyledons</taxon>
        <taxon>Gunneridae</taxon>
        <taxon>Pentapetalae</taxon>
        <taxon>rosids</taxon>
        <taxon>malvids</taxon>
        <taxon>Sapindales</taxon>
        <taxon>Sapindaceae</taxon>
        <taxon>Hippocastanoideae</taxon>
        <taxon>Acereae</taxon>
        <taxon>Dipteronia</taxon>
    </lineage>
</organism>
<keyword evidence="2" id="KW-1185">Reference proteome</keyword>
<dbReference type="Proteomes" id="UP001280121">
    <property type="component" value="Unassembled WGS sequence"/>
</dbReference>
<name>A0AAD9XM13_9ROSI</name>
<dbReference type="EMBL" id="JANJYI010000001">
    <property type="protein sequence ID" value="KAK2662039.1"/>
    <property type="molecule type" value="Genomic_DNA"/>
</dbReference>